<feature type="compositionally biased region" description="Basic and acidic residues" evidence="1">
    <location>
        <begin position="50"/>
        <end position="78"/>
    </location>
</feature>
<keyword evidence="3" id="KW-1185">Reference proteome</keyword>
<gene>
    <name evidence="2" type="ORF">GSI_15414</name>
</gene>
<evidence type="ECO:0000256" key="1">
    <source>
        <dbReference type="SAM" id="MobiDB-lite"/>
    </source>
</evidence>
<protein>
    <submittedName>
        <fullName evidence="2">Uncharacterized protein</fullName>
    </submittedName>
</protein>
<organism evidence="2 3">
    <name type="scientific">Ganoderma sinense ZZ0214-1</name>
    <dbReference type="NCBI Taxonomy" id="1077348"/>
    <lineage>
        <taxon>Eukaryota</taxon>
        <taxon>Fungi</taxon>
        <taxon>Dikarya</taxon>
        <taxon>Basidiomycota</taxon>
        <taxon>Agaricomycotina</taxon>
        <taxon>Agaricomycetes</taxon>
        <taxon>Polyporales</taxon>
        <taxon>Polyporaceae</taxon>
        <taxon>Ganoderma</taxon>
    </lineage>
</organism>
<name>A0A2G8RMJ5_9APHY</name>
<dbReference type="AlphaFoldDB" id="A0A2G8RMJ5"/>
<feature type="compositionally biased region" description="Low complexity" evidence="1">
    <location>
        <begin position="1"/>
        <end position="22"/>
    </location>
</feature>
<proteinExistence type="predicted"/>
<reference evidence="2 3" key="1">
    <citation type="journal article" date="2015" name="Sci. Rep.">
        <title>Chromosome-level genome map provides insights into diverse defense mechanisms in the medicinal fungus Ganoderma sinense.</title>
        <authorList>
            <person name="Zhu Y."/>
            <person name="Xu J."/>
            <person name="Sun C."/>
            <person name="Zhou S."/>
            <person name="Xu H."/>
            <person name="Nelson D.R."/>
            <person name="Qian J."/>
            <person name="Song J."/>
            <person name="Luo H."/>
            <person name="Xiang L."/>
            <person name="Li Y."/>
            <person name="Xu Z."/>
            <person name="Ji A."/>
            <person name="Wang L."/>
            <person name="Lu S."/>
            <person name="Hayward A."/>
            <person name="Sun W."/>
            <person name="Li X."/>
            <person name="Schwartz D.C."/>
            <person name="Wang Y."/>
            <person name="Chen S."/>
        </authorList>
    </citation>
    <scope>NUCLEOTIDE SEQUENCE [LARGE SCALE GENOMIC DNA]</scope>
    <source>
        <strain evidence="2 3">ZZ0214-1</strain>
    </source>
</reference>
<dbReference type="Proteomes" id="UP000230002">
    <property type="component" value="Unassembled WGS sequence"/>
</dbReference>
<feature type="compositionally biased region" description="Low complexity" evidence="1">
    <location>
        <begin position="29"/>
        <end position="40"/>
    </location>
</feature>
<dbReference type="EMBL" id="AYKW01000069">
    <property type="protein sequence ID" value="PIL22721.1"/>
    <property type="molecule type" value="Genomic_DNA"/>
</dbReference>
<sequence>MSSSSTPVPSSGYASPAPLSTTPAPPKPNNAAPKPKPVNVFSNDGSFLERFQRLKKEEDEKKKTEETIVKKREFDNRFKNRGKRRSPDDSSSTPAAENPTKKAKTEEPLNQYQKEVQNYADRSLKDSGIGVRPLVK</sequence>
<comment type="caution">
    <text evidence="2">The sequence shown here is derived from an EMBL/GenBank/DDBJ whole genome shotgun (WGS) entry which is preliminary data.</text>
</comment>
<accession>A0A2G8RMJ5</accession>
<evidence type="ECO:0000313" key="3">
    <source>
        <dbReference type="Proteomes" id="UP000230002"/>
    </source>
</evidence>
<dbReference type="OrthoDB" id="5544050at2759"/>
<feature type="region of interest" description="Disordered" evidence="1">
    <location>
        <begin position="1"/>
        <end position="136"/>
    </location>
</feature>
<evidence type="ECO:0000313" key="2">
    <source>
        <dbReference type="EMBL" id="PIL22721.1"/>
    </source>
</evidence>